<dbReference type="SMART" id="SM00652">
    <property type="entry name" value="eIF1a"/>
    <property type="match status" value="1"/>
</dbReference>
<organism evidence="3">
    <name type="scientific">Faunusvirus sp</name>
    <dbReference type="NCBI Taxonomy" id="2487766"/>
    <lineage>
        <taxon>Viruses</taxon>
        <taxon>Varidnaviria</taxon>
        <taxon>Bamfordvirae</taxon>
        <taxon>Nucleocytoviricota</taxon>
        <taxon>Megaviricetes</taxon>
        <taxon>Imitervirales</taxon>
        <taxon>Mimiviridae</taxon>
    </lineage>
</organism>
<dbReference type="InterPro" id="IPR012340">
    <property type="entry name" value="NA-bd_OB-fold"/>
</dbReference>
<dbReference type="InterPro" id="IPR006196">
    <property type="entry name" value="RNA-binding_domain_S1_IF1"/>
</dbReference>
<dbReference type="Gene3D" id="2.40.50.140">
    <property type="entry name" value="Nucleic acid-binding proteins"/>
    <property type="match status" value="1"/>
</dbReference>
<gene>
    <name evidence="3" type="ORF">Faunusvirus9_8</name>
</gene>
<protein>
    <submittedName>
        <fullName evidence="3">Eukaryotic translation initiation factor 1A, X-chromosomal</fullName>
    </submittedName>
</protein>
<dbReference type="Pfam" id="PF01176">
    <property type="entry name" value="eIF-1a"/>
    <property type="match status" value="1"/>
</dbReference>
<keyword evidence="3" id="KW-0396">Initiation factor</keyword>
<dbReference type="InterPro" id="IPR001253">
    <property type="entry name" value="TIF_eIF-1A"/>
</dbReference>
<dbReference type="GO" id="GO:0003723">
    <property type="term" value="F:RNA binding"/>
    <property type="evidence" value="ECO:0007669"/>
    <property type="project" value="InterPro"/>
</dbReference>
<evidence type="ECO:0000313" key="3">
    <source>
        <dbReference type="EMBL" id="AYV79330.1"/>
    </source>
</evidence>
<evidence type="ECO:0000256" key="1">
    <source>
        <dbReference type="SAM" id="MobiDB-lite"/>
    </source>
</evidence>
<accession>A0A3G4ZWV4</accession>
<feature type="domain" description="S1-like" evidence="2">
    <location>
        <begin position="24"/>
        <end position="102"/>
    </location>
</feature>
<dbReference type="SUPFAM" id="SSF50249">
    <property type="entry name" value="Nucleic acid-binding proteins"/>
    <property type="match status" value="1"/>
</dbReference>
<name>A0A3G4ZWV4_9VIRU</name>
<dbReference type="PROSITE" id="PS50832">
    <property type="entry name" value="S1_IF1_TYPE"/>
    <property type="match status" value="1"/>
</dbReference>
<dbReference type="PANTHER" id="PTHR21668">
    <property type="entry name" value="EIF-1A"/>
    <property type="match status" value="1"/>
</dbReference>
<feature type="region of interest" description="Disordered" evidence="1">
    <location>
        <begin position="1"/>
        <end position="23"/>
    </location>
</feature>
<sequence>MSAQNKGGNKQKKKANKSKHEAAFVRPIPKRDDSQVYGKIIKILGGANVRVECQDNIDTKVERICIMRGHIKKTTRFNVGDVILVSLRAFQDKTGDIIEKFNPDEIKILRKTNIEKDIIEKLLYGDQHDVVEFGTGEKEDEFDFESI</sequence>
<proteinExistence type="predicted"/>
<evidence type="ECO:0000259" key="2">
    <source>
        <dbReference type="PROSITE" id="PS50832"/>
    </source>
</evidence>
<reference evidence="3" key="1">
    <citation type="submission" date="2018-10" db="EMBL/GenBank/DDBJ databases">
        <title>Hidden diversity of soil giant viruses.</title>
        <authorList>
            <person name="Schulz F."/>
            <person name="Alteio L."/>
            <person name="Goudeau D."/>
            <person name="Ryan E.M."/>
            <person name="Malmstrom R.R."/>
            <person name="Blanchard J."/>
            <person name="Woyke T."/>
        </authorList>
    </citation>
    <scope>NUCLEOTIDE SEQUENCE</scope>
    <source>
        <strain evidence="3">FNV1</strain>
    </source>
</reference>
<dbReference type="EMBL" id="MK072140">
    <property type="protein sequence ID" value="AYV79330.1"/>
    <property type="molecule type" value="Genomic_DNA"/>
</dbReference>
<keyword evidence="3" id="KW-0648">Protein biosynthesis</keyword>